<evidence type="ECO:0000313" key="4">
    <source>
        <dbReference type="Proteomes" id="UP000824469"/>
    </source>
</evidence>
<organism evidence="3 4">
    <name type="scientific">Taxus chinensis</name>
    <name type="common">Chinese yew</name>
    <name type="synonym">Taxus wallichiana var. chinensis</name>
    <dbReference type="NCBI Taxonomy" id="29808"/>
    <lineage>
        <taxon>Eukaryota</taxon>
        <taxon>Viridiplantae</taxon>
        <taxon>Streptophyta</taxon>
        <taxon>Embryophyta</taxon>
        <taxon>Tracheophyta</taxon>
        <taxon>Spermatophyta</taxon>
        <taxon>Pinopsida</taxon>
        <taxon>Pinidae</taxon>
        <taxon>Conifers II</taxon>
        <taxon>Cupressales</taxon>
        <taxon>Taxaceae</taxon>
        <taxon>Taxus</taxon>
    </lineage>
</organism>
<feature type="region of interest" description="Disordered" evidence="1">
    <location>
        <begin position="278"/>
        <end position="302"/>
    </location>
</feature>
<name>A0AA38KZR7_TAXCH</name>
<dbReference type="PANTHER" id="PTHR33512">
    <property type="entry name" value="PROTEIN, PUTATIVE (DUF1191)-RELATED"/>
    <property type="match status" value="1"/>
</dbReference>
<dbReference type="Pfam" id="PF06697">
    <property type="entry name" value="DUF1191"/>
    <property type="match status" value="1"/>
</dbReference>
<dbReference type="AlphaFoldDB" id="A0AA38KZR7"/>
<proteinExistence type="predicted"/>
<evidence type="ECO:0000256" key="1">
    <source>
        <dbReference type="SAM" id="MobiDB-lite"/>
    </source>
</evidence>
<keyword evidence="2" id="KW-1133">Transmembrane helix</keyword>
<evidence type="ECO:0000256" key="2">
    <source>
        <dbReference type="SAM" id="Phobius"/>
    </source>
</evidence>
<dbReference type="GO" id="GO:0016020">
    <property type="term" value="C:membrane"/>
    <property type="evidence" value="ECO:0007669"/>
    <property type="project" value="TreeGrafter"/>
</dbReference>
<feature type="transmembrane region" description="Helical" evidence="2">
    <location>
        <begin position="37"/>
        <end position="58"/>
    </location>
</feature>
<keyword evidence="2" id="KW-0812">Transmembrane</keyword>
<dbReference type="OMA" id="AVARCVW"/>
<evidence type="ECO:0008006" key="5">
    <source>
        <dbReference type="Google" id="ProtNLM"/>
    </source>
</evidence>
<keyword evidence="2" id="KW-0472">Membrane</keyword>
<reference evidence="3 4" key="1">
    <citation type="journal article" date="2021" name="Nat. Plants">
        <title>The Taxus genome provides insights into paclitaxel biosynthesis.</title>
        <authorList>
            <person name="Xiong X."/>
            <person name="Gou J."/>
            <person name="Liao Q."/>
            <person name="Li Y."/>
            <person name="Zhou Q."/>
            <person name="Bi G."/>
            <person name="Li C."/>
            <person name="Du R."/>
            <person name="Wang X."/>
            <person name="Sun T."/>
            <person name="Guo L."/>
            <person name="Liang H."/>
            <person name="Lu P."/>
            <person name="Wu Y."/>
            <person name="Zhang Z."/>
            <person name="Ro D.K."/>
            <person name="Shang Y."/>
            <person name="Huang S."/>
            <person name="Yan J."/>
        </authorList>
    </citation>
    <scope>NUCLEOTIDE SEQUENCE [LARGE SCALE GENOMIC DNA]</scope>
    <source>
        <strain evidence="3">Ta-2019</strain>
    </source>
</reference>
<evidence type="ECO:0000313" key="3">
    <source>
        <dbReference type="EMBL" id="KAH9307520.1"/>
    </source>
</evidence>
<feature type="compositionally biased region" description="Low complexity" evidence="1">
    <location>
        <begin position="278"/>
        <end position="291"/>
    </location>
</feature>
<dbReference type="PANTHER" id="PTHR33512:SF14">
    <property type="entry name" value="EXPRESSED PROTEIN"/>
    <property type="match status" value="1"/>
</dbReference>
<comment type="caution">
    <text evidence="3">The sequence shown here is derived from an EMBL/GenBank/DDBJ whole genome shotgun (WGS) entry which is preliminary data.</text>
</comment>
<dbReference type="InterPro" id="IPR010605">
    <property type="entry name" value="DUF1191"/>
</dbReference>
<gene>
    <name evidence="3" type="ORF">KI387_035431</name>
</gene>
<sequence length="378" mass="41239">MAEPRYPLGCRRPLLDRKWDHVRWSYPLEAMSRGFSGLFWVKSVYIITMLMISFVGTYGSTELYASILAGSVNETNSRRSVDNILQDYAFRALRHPKTGIVHNASVPTNLSGIIVSAVRFRSGSLRRRTYSFNEFELPTGIVVSPYVERLVLVYQNFENLSSVYYNMPGYQLVAPILGLLAYDASNLNATNLQELNFLTTKNPIFIHFSNMSSTGGLTPSCIFFYMNGTVSISNVSSPNVCSSNFQGHFSLVIKSLAPAPAPVPISSPLSPPPFGVVPPTTSVPTPSTPRSGLTPPPGKTSKTWKVAVGSSVGGVVAVILAGIICVGFFKYKEQSQIEHMEFQAEQAEALQTSMVGGSRAPIAGGTRTQPMLENEYVA</sequence>
<protein>
    <recommendedName>
        <fullName evidence="5">Transmembrane protein</fullName>
    </recommendedName>
</protein>
<dbReference type="Proteomes" id="UP000824469">
    <property type="component" value="Unassembled WGS sequence"/>
</dbReference>
<accession>A0AA38KZR7</accession>
<feature type="region of interest" description="Disordered" evidence="1">
    <location>
        <begin position="358"/>
        <end position="378"/>
    </location>
</feature>
<dbReference type="EMBL" id="JAHRHJ020000007">
    <property type="protein sequence ID" value="KAH9307520.1"/>
    <property type="molecule type" value="Genomic_DNA"/>
</dbReference>
<feature type="transmembrane region" description="Helical" evidence="2">
    <location>
        <begin position="306"/>
        <end position="329"/>
    </location>
</feature>
<keyword evidence="4" id="KW-1185">Reference proteome</keyword>